<evidence type="ECO:0000256" key="2">
    <source>
        <dbReference type="ARBA" id="ARBA00005346"/>
    </source>
</evidence>
<dbReference type="GO" id="GO:0042773">
    <property type="term" value="P:ATP synthesis coupled electron transport"/>
    <property type="evidence" value="ECO:0007669"/>
    <property type="project" value="InterPro"/>
</dbReference>
<evidence type="ECO:0000256" key="5">
    <source>
        <dbReference type="ARBA" id="ARBA00022989"/>
    </source>
</evidence>
<evidence type="ECO:0000313" key="11">
    <source>
        <dbReference type="Proteomes" id="UP000366872"/>
    </source>
</evidence>
<feature type="transmembrane region" description="Helical" evidence="8">
    <location>
        <begin position="70"/>
        <end position="95"/>
    </location>
</feature>
<dbReference type="RefSeq" id="WP_136082815.1">
    <property type="nucleotide sequence ID" value="NZ_CAAHFG010000004.1"/>
</dbReference>
<feature type="transmembrane region" description="Helical" evidence="8">
    <location>
        <begin position="404"/>
        <end position="429"/>
    </location>
</feature>
<comment type="subcellular location">
    <subcellularLocation>
        <location evidence="1">Cell membrane</location>
        <topology evidence="1">Multi-pass membrane protein</topology>
    </subcellularLocation>
    <subcellularLocation>
        <location evidence="7">Membrane</location>
        <topology evidence="7">Multi-pass membrane protein</topology>
    </subcellularLocation>
</comment>
<keyword evidence="5 8" id="KW-1133">Transmembrane helix</keyword>
<gene>
    <name evidence="10" type="primary">mrpD</name>
    <name evidence="10" type="ORF">PDESU_05928</name>
</gene>
<dbReference type="PANTHER" id="PTHR42703:SF1">
    <property type="entry name" value="NA(+)_H(+) ANTIPORTER SUBUNIT D1"/>
    <property type="match status" value="1"/>
</dbReference>
<evidence type="ECO:0000256" key="3">
    <source>
        <dbReference type="ARBA" id="ARBA00022475"/>
    </source>
</evidence>
<evidence type="ECO:0000313" key="10">
    <source>
        <dbReference type="EMBL" id="VGO17332.1"/>
    </source>
</evidence>
<name>A0A6C2UB01_PONDE</name>
<dbReference type="PANTHER" id="PTHR42703">
    <property type="entry name" value="NADH DEHYDROGENASE"/>
    <property type="match status" value="1"/>
</dbReference>
<comment type="similarity">
    <text evidence="2">Belongs to the CPA3 antiporters (TC 2.A.63) subunit D family.</text>
</comment>
<feature type="transmembrane region" description="Helical" evidence="8">
    <location>
        <begin position="241"/>
        <end position="264"/>
    </location>
</feature>
<feature type="transmembrane region" description="Helical" evidence="8">
    <location>
        <begin position="327"/>
        <end position="347"/>
    </location>
</feature>
<keyword evidence="11" id="KW-1185">Reference proteome</keyword>
<accession>A0A6C2UB01</accession>
<keyword evidence="4 7" id="KW-0812">Transmembrane</keyword>
<dbReference type="Proteomes" id="UP000366872">
    <property type="component" value="Unassembled WGS sequence"/>
</dbReference>
<feature type="transmembrane region" description="Helical" evidence="8">
    <location>
        <begin position="449"/>
        <end position="474"/>
    </location>
</feature>
<dbReference type="AlphaFoldDB" id="A0A6C2UB01"/>
<evidence type="ECO:0000256" key="4">
    <source>
        <dbReference type="ARBA" id="ARBA00022692"/>
    </source>
</evidence>
<organism evidence="10 11">
    <name type="scientific">Pontiella desulfatans</name>
    <dbReference type="NCBI Taxonomy" id="2750659"/>
    <lineage>
        <taxon>Bacteria</taxon>
        <taxon>Pseudomonadati</taxon>
        <taxon>Kiritimatiellota</taxon>
        <taxon>Kiritimatiellia</taxon>
        <taxon>Kiritimatiellales</taxon>
        <taxon>Pontiellaceae</taxon>
        <taxon>Pontiella</taxon>
    </lineage>
</organism>
<evidence type="ECO:0000256" key="7">
    <source>
        <dbReference type="RuleBase" id="RU000320"/>
    </source>
</evidence>
<evidence type="ECO:0000256" key="8">
    <source>
        <dbReference type="SAM" id="Phobius"/>
    </source>
</evidence>
<evidence type="ECO:0000256" key="1">
    <source>
        <dbReference type="ARBA" id="ARBA00004651"/>
    </source>
</evidence>
<protein>
    <submittedName>
        <fullName evidence="10">Na(+)/H(+) antiporter subunit D</fullName>
    </submittedName>
</protein>
<evidence type="ECO:0000259" key="9">
    <source>
        <dbReference type="Pfam" id="PF00361"/>
    </source>
</evidence>
<feature type="transmembrane region" description="Helical" evidence="8">
    <location>
        <begin position="368"/>
        <end position="398"/>
    </location>
</feature>
<feature type="transmembrane region" description="Helical" evidence="8">
    <location>
        <begin position="270"/>
        <end position="292"/>
    </location>
</feature>
<feature type="transmembrane region" description="Helical" evidence="8">
    <location>
        <begin position="132"/>
        <end position="150"/>
    </location>
</feature>
<dbReference type="GO" id="GO:0008137">
    <property type="term" value="F:NADH dehydrogenase (ubiquinone) activity"/>
    <property type="evidence" value="ECO:0007669"/>
    <property type="project" value="InterPro"/>
</dbReference>
<feature type="transmembrane region" description="Helical" evidence="8">
    <location>
        <begin position="6"/>
        <end position="22"/>
    </location>
</feature>
<feature type="transmembrane region" description="Helical" evidence="8">
    <location>
        <begin position="31"/>
        <end position="50"/>
    </location>
</feature>
<proteinExistence type="inferred from homology"/>
<evidence type="ECO:0000256" key="6">
    <source>
        <dbReference type="ARBA" id="ARBA00023136"/>
    </source>
</evidence>
<feature type="domain" description="NADH:quinone oxidoreductase/Mrp antiporter transmembrane" evidence="9">
    <location>
        <begin position="127"/>
        <end position="418"/>
    </location>
</feature>
<sequence length="499" mass="53464">MTLLPSLPITIPLAGAVLCMLFRRSIAVQKAIAFCTSAIILLTSLCIMAHTKNGTIAVMNVGSWQAPFGITLAIDMLSSVMLVLVGLLAVGVSAYACFDLDRPRMQLGFFPLMLILLMGVNGAFVTGDLFNLYVWFEVLLTASFILLALGGERQQLEGSIKYVALNLLSSALFLAGIGILYGMAGTLNMAELAHLVQEGGRGGLVTMVAVMFMMAFGIKCGMFPLYFWLPASYPTPPAAVTALFSGLLTKVGVYSLIRVFTLIFDTDPDFLHGMILAGAGLTMLSGVLAAAAQYEMRKILAVHIVSQIGYIVMGLGLFTKLALTGTIVYLIHVIIVKTNLFLVAGAINRIKGTYDLHKLGGLYKEKPGLSILFIISAMSLAGVPPLSGFFAKLTLIIAGLRAESWLIVVVALGVSLLTLYSMTKIWTYVFWKPAPEPLPDLDPMSKGKWFVFLLPMIGYTILTIAIGVFAGPIFDYADAAAGQLMNPQGYIDAVLGGAK</sequence>
<dbReference type="InterPro" id="IPR050586">
    <property type="entry name" value="CPA3_Na-H_Antiporter_D"/>
</dbReference>
<dbReference type="EMBL" id="CAAHFG010000004">
    <property type="protein sequence ID" value="VGO17332.1"/>
    <property type="molecule type" value="Genomic_DNA"/>
</dbReference>
<feature type="transmembrane region" description="Helical" evidence="8">
    <location>
        <begin position="299"/>
        <end position="321"/>
    </location>
</feature>
<feature type="transmembrane region" description="Helical" evidence="8">
    <location>
        <begin position="204"/>
        <end position="229"/>
    </location>
</feature>
<keyword evidence="3" id="KW-1003">Cell membrane</keyword>
<feature type="transmembrane region" description="Helical" evidence="8">
    <location>
        <begin position="107"/>
        <end position="126"/>
    </location>
</feature>
<dbReference type="InterPro" id="IPR001750">
    <property type="entry name" value="ND/Mrp_TM"/>
</dbReference>
<dbReference type="InterPro" id="IPR003918">
    <property type="entry name" value="NADH_UbQ_OxRdtase"/>
</dbReference>
<dbReference type="GO" id="GO:0005886">
    <property type="term" value="C:plasma membrane"/>
    <property type="evidence" value="ECO:0007669"/>
    <property type="project" value="UniProtKB-SubCell"/>
</dbReference>
<reference evidence="10 11" key="1">
    <citation type="submission" date="2019-04" db="EMBL/GenBank/DDBJ databases">
        <authorList>
            <person name="Van Vliet M D."/>
        </authorList>
    </citation>
    <scope>NUCLEOTIDE SEQUENCE [LARGE SCALE GENOMIC DNA]</scope>
    <source>
        <strain evidence="10 11">F1</strain>
    </source>
</reference>
<keyword evidence="6 8" id="KW-0472">Membrane</keyword>
<dbReference type="Pfam" id="PF00361">
    <property type="entry name" value="Proton_antipo_M"/>
    <property type="match status" value="1"/>
</dbReference>
<feature type="transmembrane region" description="Helical" evidence="8">
    <location>
        <begin position="162"/>
        <end position="184"/>
    </location>
</feature>
<dbReference type="PRINTS" id="PR01437">
    <property type="entry name" value="NUOXDRDTASE4"/>
</dbReference>